<reference evidence="1" key="1">
    <citation type="submission" date="2021-09" db="EMBL/GenBank/DDBJ databases">
        <title>The genome of Mauremys mutica provides insights into the evolution of semi-aquatic lifestyle.</title>
        <authorList>
            <person name="Gong S."/>
            <person name="Gao Y."/>
        </authorList>
    </citation>
    <scope>NUCLEOTIDE SEQUENCE</scope>
    <source>
        <strain evidence="1">MM-2020</strain>
        <tissue evidence="1">Muscle</tissue>
    </source>
</reference>
<dbReference type="AlphaFoldDB" id="A0A9D3X6S0"/>
<evidence type="ECO:0000313" key="1">
    <source>
        <dbReference type="EMBL" id="KAH1173740.1"/>
    </source>
</evidence>
<dbReference type="Proteomes" id="UP000827986">
    <property type="component" value="Unassembled WGS sequence"/>
</dbReference>
<proteinExistence type="predicted"/>
<keyword evidence="2" id="KW-1185">Reference proteome</keyword>
<name>A0A9D3X6S0_9SAUR</name>
<evidence type="ECO:0000313" key="2">
    <source>
        <dbReference type="Proteomes" id="UP000827986"/>
    </source>
</evidence>
<organism evidence="1 2">
    <name type="scientific">Mauremys mutica</name>
    <name type="common">yellowpond turtle</name>
    <dbReference type="NCBI Taxonomy" id="74926"/>
    <lineage>
        <taxon>Eukaryota</taxon>
        <taxon>Metazoa</taxon>
        <taxon>Chordata</taxon>
        <taxon>Craniata</taxon>
        <taxon>Vertebrata</taxon>
        <taxon>Euteleostomi</taxon>
        <taxon>Archelosauria</taxon>
        <taxon>Testudinata</taxon>
        <taxon>Testudines</taxon>
        <taxon>Cryptodira</taxon>
        <taxon>Durocryptodira</taxon>
        <taxon>Testudinoidea</taxon>
        <taxon>Geoemydidae</taxon>
        <taxon>Geoemydinae</taxon>
        <taxon>Mauremys</taxon>
    </lineage>
</organism>
<comment type="caution">
    <text evidence="1">The sequence shown here is derived from an EMBL/GenBank/DDBJ whole genome shotgun (WGS) entry which is preliminary data.</text>
</comment>
<protein>
    <submittedName>
        <fullName evidence="1">Uncharacterized protein</fullName>
    </submittedName>
</protein>
<sequence length="135" mass="15652">MVIYQESKHSLTNNTFKCSLVKSASAIRQQLIIHRTTENSVTFWQGFSLHTFVSSCIGIAVKSCKESWTILKSLASAKRAILQTQITEHFPPESTDPDSYLTILLSFFLYLDNHIYEQPYKNQTNMYPKYKKYND</sequence>
<gene>
    <name evidence="1" type="ORF">KIL84_017579</name>
</gene>
<accession>A0A9D3X6S0</accession>
<dbReference type="EMBL" id="JAHDVG010000482">
    <property type="protein sequence ID" value="KAH1173740.1"/>
    <property type="molecule type" value="Genomic_DNA"/>
</dbReference>